<dbReference type="Gene3D" id="3.30.530.20">
    <property type="match status" value="1"/>
</dbReference>
<sequence length="155" mass="17218">MPLIRRSIDPVLEGVSLTWSMPVLPERVWWGLTDPEALPHWLGTLAAGEFAADNTVRIKHAEDYYSVSTILDCEPERLLSMTWDFPDEPRSALRISLSSDAGATQMTLLHTGLGAETASYLPGWHTHLLYLEGLLTGRPLDPAGFWGTYEQLATP</sequence>
<evidence type="ECO:0000313" key="3">
    <source>
        <dbReference type="EMBL" id="KAD3633093.1"/>
    </source>
</evidence>
<organism evidence="3 4">
    <name type="scientific">Arthrobacter yangruifuii</name>
    <dbReference type="NCBI Taxonomy" id="2606616"/>
    <lineage>
        <taxon>Bacteria</taxon>
        <taxon>Bacillati</taxon>
        <taxon>Actinomycetota</taxon>
        <taxon>Actinomycetes</taxon>
        <taxon>Micrococcales</taxon>
        <taxon>Micrococcaceae</taxon>
        <taxon>Arthrobacter</taxon>
    </lineage>
</organism>
<comment type="caution">
    <text evidence="3">The sequence shown here is derived from an EMBL/GenBank/DDBJ whole genome shotgun (WGS) entry which is preliminary data.</text>
</comment>
<dbReference type="InterPro" id="IPR013538">
    <property type="entry name" value="ASHA1/2-like_C"/>
</dbReference>
<name>A0A5N6MI52_9MICC</name>
<evidence type="ECO:0000256" key="1">
    <source>
        <dbReference type="ARBA" id="ARBA00006817"/>
    </source>
</evidence>
<dbReference type="RefSeq" id="WP_152272314.1">
    <property type="nucleotide sequence ID" value="NZ_VTFX01000004.1"/>
</dbReference>
<accession>A0A5N6MI52</accession>
<evidence type="ECO:0000313" key="4">
    <source>
        <dbReference type="Proteomes" id="UP000326852"/>
    </source>
</evidence>
<reference evidence="3 4" key="1">
    <citation type="submission" date="2019-08" db="EMBL/GenBank/DDBJ databases">
        <title>Arthrobacter sp. nov., isolated from plateau pika and Tibetan wild ass.</title>
        <authorList>
            <person name="Ge Y."/>
        </authorList>
    </citation>
    <scope>NUCLEOTIDE SEQUENCE [LARGE SCALE GENOMIC DNA]</scope>
    <source>
        <strain evidence="3 4">785</strain>
    </source>
</reference>
<dbReference type="Proteomes" id="UP000326852">
    <property type="component" value="Unassembled WGS sequence"/>
</dbReference>
<dbReference type="EMBL" id="VTFX01000004">
    <property type="protein sequence ID" value="KAD3633093.1"/>
    <property type="molecule type" value="Genomic_DNA"/>
</dbReference>
<dbReference type="Pfam" id="PF08327">
    <property type="entry name" value="AHSA1"/>
    <property type="match status" value="1"/>
</dbReference>
<keyword evidence="4" id="KW-1185">Reference proteome</keyword>
<dbReference type="InterPro" id="IPR023393">
    <property type="entry name" value="START-like_dom_sf"/>
</dbReference>
<feature type="domain" description="Activator of Hsp90 ATPase homologue 1/2-like C-terminal" evidence="2">
    <location>
        <begin position="25"/>
        <end position="132"/>
    </location>
</feature>
<comment type="similarity">
    <text evidence="1">Belongs to the AHA1 family.</text>
</comment>
<evidence type="ECO:0000259" key="2">
    <source>
        <dbReference type="Pfam" id="PF08327"/>
    </source>
</evidence>
<protein>
    <recommendedName>
        <fullName evidence="2">Activator of Hsp90 ATPase homologue 1/2-like C-terminal domain-containing protein</fullName>
    </recommendedName>
</protein>
<dbReference type="AlphaFoldDB" id="A0A5N6MI52"/>
<proteinExistence type="inferred from homology"/>
<dbReference type="SUPFAM" id="SSF55961">
    <property type="entry name" value="Bet v1-like"/>
    <property type="match status" value="1"/>
</dbReference>
<gene>
    <name evidence="3" type="ORF">GD627_09650</name>
</gene>